<dbReference type="Proteomes" id="UP000064201">
    <property type="component" value="Chromosome"/>
</dbReference>
<sequence>MADIDDDYYLDNDEQTVVIIMTSGPSTPGRCATPFYLGAVMASMDVHVHIFFTMEGVRLMEQGVADDLRAMEDGKLIKDFIQDAKRAGVRLHVCQPALPGYRIDASSDLIDDVDEVNRASELADLILRSDKTITF</sequence>
<protein>
    <submittedName>
        <fullName evidence="1">Sulfur reduction protein DsrE</fullName>
    </submittedName>
</protein>
<dbReference type="PANTHER" id="PTHR34655">
    <property type="entry name" value="CONSERVED WITHIN P. AEROPHILUM"/>
    <property type="match status" value="1"/>
</dbReference>
<reference evidence="1 2" key="1">
    <citation type="submission" date="2015-04" db="EMBL/GenBank/DDBJ databases">
        <title>Complete Sequence for the Genome of the Thioalkalivibrio versutus D301.</title>
        <authorList>
            <person name="Mu T."/>
            <person name="Zhou J."/>
            <person name="Xu X."/>
        </authorList>
    </citation>
    <scope>NUCLEOTIDE SEQUENCE [LARGE SCALE GENOMIC DNA]</scope>
    <source>
        <strain evidence="1 2">D301</strain>
    </source>
</reference>
<dbReference type="InterPro" id="IPR003787">
    <property type="entry name" value="Sulphur_relay_DsrE/F-like"/>
</dbReference>
<dbReference type="PATRIC" id="fig|106634.4.peg.2168"/>
<dbReference type="KEGG" id="tvr:TVD_10615"/>
<dbReference type="SUPFAM" id="SSF75169">
    <property type="entry name" value="DsrEFH-like"/>
    <property type="match status" value="1"/>
</dbReference>
<proteinExistence type="predicted"/>
<accession>A0A0G3GC81</accession>
<dbReference type="Pfam" id="PF02635">
    <property type="entry name" value="DsrE"/>
    <property type="match status" value="1"/>
</dbReference>
<gene>
    <name evidence="1" type="ORF">TVD_10615</name>
</gene>
<dbReference type="Gene3D" id="3.40.1260.10">
    <property type="entry name" value="DsrEFH-like"/>
    <property type="match status" value="1"/>
</dbReference>
<dbReference type="STRING" id="106634.TVD_10615"/>
<organism evidence="1 2">
    <name type="scientific">Thioalkalivibrio versutus</name>
    <dbReference type="NCBI Taxonomy" id="106634"/>
    <lineage>
        <taxon>Bacteria</taxon>
        <taxon>Pseudomonadati</taxon>
        <taxon>Pseudomonadota</taxon>
        <taxon>Gammaproteobacteria</taxon>
        <taxon>Chromatiales</taxon>
        <taxon>Ectothiorhodospiraceae</taxon>
        <taxon>Thioalkalivibrio</taxon>
    </lineage>
</organism>
<name>A0A0G3GC81_9GAMM</name>
<evidence type="ECO:0000313" key="2">
    <source>
        <dbReference type="Proteomes" id="UP000064201"/>
    </source>
</evidence>
<dbReference type="InterPro" id="IPR027396">
    <property type="entry name" value="DsrEFH-like"/>
</dbReference>
<evidence type="ECO:0000313" key="1">
    <source>
        <dbReference type="EMBL" id="AKJ96486.1"/>
    </source>
</evidence>
<dbReference type="AlphaFoldDB" id="A0A0G3GC81"/>
<dbReference type="PANTHER" id="PTHR34655:SF2">
    <property type="entry name" value="PEROXIREDOXIN FAMILY PROTEIN"/>
    <property type="match status" value="1"/>
</dbReference>
<dbReference type="EMBL" id="CP011367">
    <property type="protein sequence ID" value="AKJ96486.1"/>
    <property type="molecule type" value="Genomic_DNA"/>
</dbReference>
<dbReference type="RefSeq" id="WP_047251967.1">
    <property type="nucleotide sequence ID" value="NZ_CP011367.1"/>
</dbReference>
<keyword evidence="2" id="KW-1185">Reference proteome</keyword>
<dbReference type="OrthoDB" id="4773517at2"/>